<dbReference type="EMBL" id="JACGWN010000004">
    <property type="protein sequence ID" value="KAL0452632.1"/>
    <property type="molecule type" value="Genomic_DNA"/>
</dbReference>
<feature type="region of interest" description="Disordered" evidence="1">
    <location>
        <begin position="343"/>
        <end position="375"/>
    </location>
</feature>
<accession>A0AAW2XF30</accession>
<protein>
    <recommendedName>
        <fullName evidence="4">Import inner membrane translocase subunit</fullName>
    </recommendedName>
</protein>
<reference evidence="3" key="1">
    <citation type="submission" date="2020-06" db="EMBL/GenBank/DDBJ databases">
        <authorList>
            <person name="Li T."/>
            <person name="Hu X."/>
            <person name="Zhang T."/>
            <person name="Song X."/>
            <person name="Zhang H."/>
            <person name="Dai N."/>
            <person name="Sheng W."/>
            <person name="Hou X."/>
            <person name="Wei L."/>
        </authorList>
    </citation>
    <scope>NUCLEOTIDE SEQUENCE</scope>
    <source>
        <strain evidence="3">KEN1</strain>
        <tissue evidence="3">Leaf</tissue>
    </source>
</reference>
<reference evidence="3" key="2">
    <citation type="journal article" date="2024" name="Plant">
        <title>Genomic evolution and insights into agronomic trait innovations of Sesamum species.</title>
        <authorList>
            <person name="Miao H."/>
            <person name="Wang L."/>
            <person name="Qu L."/>
            <person name="Liu H."/>
            <person name="Sun Y."/>
            <person name="Le M."/>
            <person name="Wang Q."/>
            <person name="Wei S."/>
            <person name="Zheng Y."/>
            <person name="Lin W."/>
            <person name="Duan Y."/>
            <person name="Cao H."/>
            <person name="Xiong S."/>
            <person name="Wang X."/>
            <person name="Wei L."/>
            <person name="Li C."/>
            <person name="Ma Q."/>
            <person name="Ju M."/>
            <person name="Zhao R."/>
            <person name="Li G."/>
            <person name="Mu C."/>
            <person name="Tian Q."/>
            <person name="Mei H."/>
            <person name="Zhang T."/>
            <person name="Gao T."/>
            <person name="Zhang H."/>
        </authorList>
    </citation>
    <scope>NUCLEOTIDE SEQUENCE</scope>
    <source>
        <strain evidence="3">KEN1</strain>
    </source>
</reference>
<dbReference type="AlphaFoldDB" id="A0AAW2XF30"/>
<sequence length="375" mass="42083">MAKPSSSRFIVRYFHHIASKPSTSGNPTSSAISHFIADNPKIIQNRTFSSWLPTNSQRTHFSSSANIPGIFGKLDPQVKFLPSRNFLGFRYFSFKNFEMGSKNFAKKVVESPALAVKNTFARYREAVGLQIEAFWKRNYLSVLGAGGVVVCILLWRVLFGIANTFIGFSEGMAKYGFLALSSAIVAFTGLYFRSKYTINPDKVYRMAMRKLNTSAGILEVMGAPLTGTDLRAYIMSGGGVTLKNFQPRLRSKRCFLIFPIRGSEGRGWSALKSRRRKARRNVDFVGSPRCTFYIVDIPMASGPDQRLFLIGDEEEYKIGGGLISELRDPVVKALAATKEFEARDAMEDEEDAARELQEAERRHREEVEKLEKGDS</sequence>
<comment type="caution">
    <text evidence="3">The sequence shown here is derived from an EMBL/GenBank/DDBJ whole genome shotgun (WGS) entry which is preliminary data.</text>
</comment>
<evidence type="ECO:0000256" key="2">
    <source>
        <dbReference type="SAM" id="Phobius"/>
    </source>
</evidence>
<name>A0AAW2XF30_9LAMI</name>
<feature type="compositionally biased region" description="Basic and acidic residues" evidence="1">
    <location>
        <begin position="353"/>
        <end position="375"/>
    </location>
</feature>
<keyword evidence="2" id="KW-0472">Membrane</keyword>
<keyword evidence="2" id="KW-0812">Transmembrane</keyword>
<evidence type="ECO:0000313" key="3">
    <source>
        <dbReference type="EMBL" id="KAL0452632.1"/>
    </source>
</evidence>
<organism evidence="3">
    <name type="scientific">Sesamum latifolium</name>
    <dbReference type="NCBI Taxonomy" id="2727402"/>
    <lineage>
        <taxon>Eukaryota</taxon>
        <taxon>Viridiplantae</taxon>
        <taxon>Streptophyta</taxon>
        <taxon>Embryophyta</taxon>
        <taxon>Tracheophyta</taxon>
        <taxon>Spermatophyta</taxon>
        <taxon>Magnoliopsida</taxon>
        <taxon>eudicotyledons</taxon>
        <taxon>Gunneridae</taxon>
        <taxon>Pentapetalae</taxon>
        <taxon>asterids</taxon>
        <taxon>lamiids</taxon>
        <taxon>Lamiales</taxon>
        <taxon>Pedaliaceae</taxon>
        <taxon>Sesamum</taxon>
    </lineage>
</organism>
<feature type="transmembrane region" description="Helical" evidence="2">
    <location>
        <begin position="139"/>
        <end position="166"/>
    </location>
</feature>
<dbReference type="PANTHER" id="PTHR36354:SF2">
    <property type="entry name" value="IMPORT INNER MEMBRANE TRANSLOCASE SUBUNIT"/>
    <property type="match status" value="1"/>
</dbReference>
<gene>
    <name evidence="3" type="ORF">Slati_1241300</name>
</gene>
<evidence type="ECO:0000256" key="1">
    <source>
        <dbReference type="SAM" id="MobiDB-lite"/>
    </source>
</evidence>
<evidence type="ECO:0008006" key="4">
    <source>
        <dbReference type="Google" id="ProtNLM"/>
    </source>
</evidence>
<dbReference type="PANTHER" id="PTHR36354">
    <property type="entry name" value="IMPORT INNER MEMBRANE TRANSLOCASE SUBUNIT"/>
    <property type="match status" value="1"/>
</dbReference>
<proteinExistence type="predicted"/>
<keyword evidence="2" id="KW-1133">Transmembrane helix</keyword>
<feature type="transmembrane region" description="Helical" evidence="2">
    <location>
        <begin position="172"/>
        <end position="192"/>
    </location>
</feature>